<keyword evidence="3" id="KW-1003">Cell membrane</keyword>
<feature type="transmembrane region" description="Helical" evidence="9">
    <location>
        <begin position="277"/>
        <end position="299"/>
    </location>
</feature>
<evidence type="ECO:0000259" key="10">
    <source>
        <dbReference type="PROSITE" id="PS50928"/>
    </source>
</evidence>
<evidence type="ECO:0000313" key="11">
    <source>
        <dbReference type="EMBL" id="SLM15529.1"/>
    </source>
</evidence>
<evidence type="ECO:0000256" key="1">
    <source>
        <dbReference type="ARBA" id="ARBA00004651"/>
    </source>
</evidence>
<feature type="transmembrane region" description="Helical" evidence="9">
    <location>
        <begin position="141"/>
        <end position="163"/>
    </location>
</feature>
<gene>
    <name evidence="11" type="primary">amiD</name>
    <name evidence="11" type="ORF">SPIROBIBN47_50040</name>
</gene>
<keyword evidence="4 9" id="KW-0812">Transmembrane</keyword>
<dbReference type="Pfam" id="PF00528">
    <property type="entry name" value="BPD_transp_1"/>
    <property type="match status" value="1"/>
</dbReference>
<dbReference type="GO" id="GO:0005886">
    <property type="term" value="C:plasma membrane"/>
    <property type="evidence" value="ECO:0007669"/>
    <property type="project" value="UniProtKB-SubCell"/>
</dbReference>
<proteinExistence type="inferred from homology"/>
<dbReference type="CDD" id="cd06261">
    <property type="entry name" value="TM_PBP2"/>
    <property type="match status" value="1"/>
</dbReference>
<dbReference type="InterPro" id="IPR025966">
    <property type="entry name" value="OppC_N"/>
</dbReference>
<organism evidence="11">
    <name type="scientific">uncultured spirochete</name>
    <dbReference type="NCBI Taxonomy" id="156406"/>
    <lineage>
        <taxon>Bacteria</taxon>
        <taxon>Pseudomonadati</taxon>
        <taxon>Spirochaetota</taxon>
        <taxon>Spirochaetia</taxon>
        <taxon>Spirochaetales</taxon>
        <taxon>environmental samples</taxon>
    </lineage>
</organism>
<protein>
    <submittedName>
        <fullName evidence="11">Oligopeptide transport system permease protein AmiD</fullName>
    </submittedName>
</protein>
<dbReference type="InterPro" id="IPR035906">
    <property type="entry name" value="MetI-like_sf"/>
</dbReference>
<dbReference type="PROSITE" id="PS50928">
    <property type="entry name" value="ABC_TM1"/>
    <property type="match status" value="1"/>
</dbReference>
<sequence>MTDKTAEKFTYATFDILQSEHIAGPKYSYWKSVFQTFFKKKWSVFWLVLLLVMTLMAFIQPLLSGYDPAIAPNINKPETWYLKPSAQHWFGTDDRGNDMWNVVWAGTRMSLSIALIAAAINIGVGILVGAIWGYSKRIDPILLGIYNVVSNVPGILRSMMLMYIFGRGFWQIVLAMTITGWLGVAFFIRTQVMIIRDREYNLASRCLGTPLKRMVTRNILPYMVSVIATLIYQEIPGLINTETVLSYLGIGLPTTYPSLGRMIDTYWSFVDTYPHMIVFPGIVLGLITISFYIVGQLFADASDPRTHR</sequence>
<evidence type="ECO:0000256" key="3">
    <source>
        <dbReference type="ARBA" id="ARBA00022475"/>
    </source>
</evidence>
<dbReference type="InterPro" id="IPR050366">
    <property type="entry name" value="BP-dependent_transpt_permease"/>
</dbReference>
<evidence type="ECO:0000256" key="2">
    <source>
        <dbReference type="ARBA" id="ARBA00022448"/>
    </source>
</evidence>
<feature type="transmembrane region" description="Helical" evidence="9">
    <location>
        <begin position="219"/>
        <end position="239"/>
    </location>
</feature>
<comment type="similarity">
    <text evidence="9">Belongs to the binding-protein-dependent transport system permease family.</text>
</comment>
<keyword evidence="7 9" id="KW-1133">Transmembrane helix</keyword>
<dbReference type="EMBL" id="FWDM01000037">
    <property type="protein sequence ID" value="SLM15529.1"/>
    <property type="molecule type" value="Genomic_DNA"/>
</dbReference>
<dbReference type="Pfam" id="PF12911">
    <property type="entry name" value="OppC_N"/>
    <property type="match status" value="1"/>
</dbReference>
<dbReference type="PANTHER" id="PTHR43386">
    <property type="entry name" value="OLIGOPEPTIDE TRANSPORT SYSTEM PERMEASE PROTEIN APPC"/>
    <property type="match status" value="1"/>
</dbReference>
<evidence type="ECO:0000256" key="4">
    <source>
        <dbReference type="ARBA" id="ARBA00022692"/>
    </source>
</evidence>
<dbReference type="AlphaFoldDB" id="A0A3P3XLJ8"/>
<keyword evidence="6" id="KW-0653">Protein transport</keyword>
<evidence type="ECO:0000256" key="6">
    <source>
        <dbReference type="ARBA" id="ARBA00022927"/>
    </source>
</evidence>
<dbReference type="Gene3D" id="1.10.3720.10">
    <property type="entry name" value="MetI-like"/>
    <property type="match status" value="1"/>
</dbReference>
<keyword evidence="8 9" id="KW-0472">Membrane</keyword>
<feature type="transmembrane region" description="Helical" evidence="9">
    <location>
        <begin position="44"/>
        <end position="63"/>
    </location>
</feature>
<dbReference type="InterPro" id="IPR000515">
    <property type="entry name" value="MetI-like"/>
</dbReference>
<comment type="subcellular location">
    <subcellularLocation>
        <location evidence="1 9">Cell membrane</location>
        <topology evidence="1 9">Multi-pass membrane protein</topology>
    </subcellularLocation>
</comment>
<name>A0A3P3XLJ8_9SPIR</name>
<evidence type="ECO:0000256" key="7">
    <source>
        <dbReference type="ARBA" id="ARBA00022989"/>
    </source>
</evidence>
<keyword evidence="5" id="KW-0571">Peptide transport</keyword>
<accession>A0A3P3XLJ8</accession>
<evidence type="ECO:0000256" key="5">
    <source>
        <dbReference type="ARBA" id="ARBA00022856"/>
    </source>
</evidence>
<dbReference type="GO" id="GO:0015031">
    <property type="term" value="P:protein transport"/>
    <property type="evidence" value="ECO:0007669"/>
    <property type="project" value="UniProtKB-KW"/>
</dbReference>
<reference evidence="11" key="1">
    <citation type="submission" date="2017-02" db="EMBL/GenBank/DDBJ databases">
        <authorList>
            <person name="Regsiter A."/>
            <person name="William W."/>
        </authorList>
    </citation>
    <scope>NUCLEOTIDE SEQUENCE</scope>
    <source>
        <strain evidence="11">Bib</strain>
    </source>
</reference>
<evidence type="ECO:0000256" key="8">
    <source>
        <dbReference type="ARBA" id="ARBA00023136"/>
    </source>
</evidence>
<dbReference type="GO" id="GO:0055085">
    <property type="term" value="P:transmembrane transport"/>
    <property type="evidence" value="ECO:0007669"/>
    <property type="project" value="InterPro"/>
</dbReference>
<keyword evidence="2 9" id="KW-0813">Transport</keyword>
<feature type="transmembrane region" description="Helical" evidence="9">
    <location>
        <begin position="109"/>
        <end position="134"/>
    </location>
</feature>
<dbReference type="GO" id="GO:0015833">
    <property type="term" value="P:peptide transport"/>
    <property type="evidence" value="ECO:0007669"/>
    <property type="project" value="UniProtKB-KW"/>
</dbReference>
<feature type="transmembrane region" description="Helical" evidence="9">
    <location>
        <begin position="169"/>
        <end position="188"/>
    </location>
</feature>
<evidence type="ECO:0000256" key="9">
    <source>
        <dbReference type="RuleBase" id="RU363032"/>
    </source>
</evidence>
<dbReference type="PANTHER" id="PTHR43386:SF24">
    <property type="entry name" value="OLIGOPEPTIDE TRANSPORT SYSTEM PERMEASE PROTEIN AMID"/>
    <property type="match status" value="1"/>
</dbReference>
<dbReference type="SUPFAM" id="SSF161098">
    <property type="entry name" value="MetI-like"/>
    <property type="match status" value="1"/>
</dbReference>
<feature type="domain" description="ABC transmembrane type-1" evidence="10">
    <location>
        <begin position="107"/>
        <end position="295"/>
    </location>
</feature>